<accession>A0ACB8B9K5</accession>
<sequence length="345" mass="36718">MSLLVLTASAVDQIAEALTSEELERLMATIFHRLSSGKGFTSPHRSSVTMEQHTTLFMPSRVADIGTAVKVVSVPAASDSRGLPASTLVLDEATGGVKAIVNARSLTALRTAAGSVLATRLLTTNEPITLLAFGAGKQIEAHVNMHLRGFPSIKSCTIVNRSINDRLKKLVASLCERYPNIVFNYTSASSSDHLAMGDTTLPDLVKCAQIICTATSSTKPLFRSEWVTPGTHINLVGSFKPTMIEVDDELINRAGKIAVDSREACAIEAGELIHAGLRKEQMVELGDLVSEDLSPLTSICAEVRAAGDVTIFKSVGVGLQDVAIADLVVSRANDMGIGVRVEDYD</sequence>
<dbReference type="Proteomes" id="UP000790709">
    <property type="component" value="Unassembled WGS sequence"/>
</dbReference>
<evidence type="ECO:0000313" key="1">
    <source>
        <dbReference type="EMBL" id="KAH7922421.1"/>
    </source>
</evidence>
<name>A0ACB8B9K5_9AGAM</name>
<protein>
    <submittedName>
        <fullName evidence="1">NAD-binding protein</fullName>
    </submittedName>
</protein>
<keyword evidence="2" id="KW-1185">Reference proteome</keyword>
<evidence type="ECO:0000313" key="2">
    <source>
        <dbReference type="Proteomes" id="UP000790709"/>
    </source>
</evidence>
<dbReference type="EMBL" id="MU266485">
    <property type="protein sequence ID" value="KAH7922421.1"/>
    <property type="molecule type" value="Genomic_DNA"/>
</dbReference>
<organism evidence="1 2">
    <name type="scientific">Leucogyrophana mollusca</name>
    <dbReference type="NCBI Taxonomy" id="85980"/>
    <lineage>
        <taxon>Eukaryota</taxon>
        <taxon>Fungi</taxon>
        <taxon>Dikarya</taxon>
        <taxon>Basidiomycota</taxon>
        <taxon>Agaricomycotina</taxon>
        <taxon>Agaricomycetes</taxon>
        <taxon>Agaricomycetidae</taxon>
        <taxon>Boletales</taxon>
        <taxon>Boletales incertae sedis</taxon>
        <taxon>Leucogyrophana</taxon>
    </lineage>
</organism>
<proteinExistence type="predicted"/>
<comment type="caution">
    <text evidence="1">The sequence shown here is derived from an EMBL/GenBank/DDBJ whole genome shotgun (WGS) entry which is preliminary data.</text>
</comment>
<reference evidence="1" key="1">
    <citation type="journal article" date="2021" name="New Phytol.">
        <title>Evolutionary innovations through gain and loss of genes in the ectomycorrhizal Boletales.</title>
        <authorList>
            <person name="Wu G."/>
            <person name="Miyauchi S."/>
            <person name="Morin E."/>
            <person name="Kuo A."/>
            <person name="Drula E."/>
            <person name="Varga T."/>
            <person name="Kohler A."/>
            <person name="Feng B."/>
            <person name="Cao Y."/>
            <person name="Lipzen A."/>
            <person name="Daum C."/>
            <person name="Hundley H."/>
            <person name="Pangilinan J."/>
            <person name="Johnson J."/>
            <person name="Barry K."/>
            <person name="LaButti K."/>
            <person name="Ng V."/>
            <person name="Ahrendt S."/>
            <person name="Min B."/>
            <person name="Choi I.G."/>
            <person name="Park H."/>
            <person name="Plett J.M."/>
            <person name="Magnuson J."/>
            <person name="Spatafora J.W."/>
            <person name="Nagy L.G."/>
            <person name="Henrissat B."/>
            <person name="Grigoriev I.V."/>
            <person name="Yang Z.L."/>
            <person name="Xu J."/>
            <person name="Martin F.M."/>
        </authorList>
    </citation>
    <scope>NUCLEOTIDE SEQUENCE</scope>
    <source>
        <strain evidence="1">KUC20120723A-06</strain>
    </source>
</reference>
<gene>
    <name evidence="1" type="ORF">BV22DRAFT_1094632</name>
</gene>